<gene>
    <name evidence="2" type="ORF">DSAG12_01913</name>
</gene>
<evidence type="ECO:0000259" key="1">
    <source>
        <dbReference type="Pfam" id="PF01575"/>
    </source>
</evidence>
<dbReference type="InterPro" id="IPR002539">
    <property type="entry name" value="MaoC-like_dom"/>
</dbReference>
<evidence type="ECO:0000313" key="2">
    <source>
        <dbReference type="EMBL" id="QEE16085.1"/>
    </source>
</evidence>
<dbReference type="CDD" id="cd03441">
    <property type="entry name" value="R_hydratase_like"/>
    <property type="match status" value="1"/>
</dbReference>
<sequence>MEIGQIFTHIDGPVSRDDIKAYAKASGDRNPIHLDEEFAVQVGLKGVIVHGMLYFGYISKMMGDIASENNAKFINLGGELRGMLRPGDTVVTTAKVTSIDGNQVSFEITQNSKMPLKIEKEGAIIKTYEAEEKGWVKEKELSGIKTEETDEGKFTFREWLTVKGHAKIELL</sequence>
<dbReference type="Proteomes" id="UP000321408">
    <property type="component" value="Chromosome"/>
</dbReference>
<dbReference type="GO" id="GO:0005835">
    <property type="term" value="C:fatty acid synthase complex"/>
    <property type="evidence" value="ECO:0007669"/>
    <property type="project" value="InterPro"/>
</dbReference>
<dbReference type="KEGG" id="psyt:DSAG12_01913"/>
<feature type="domain" description="MaoC-like" evidence="1">
    <location>
        <begin position="10"/>
        <end position="104"/>
    </location>
</feature>
<dbReference type="SUPFAM" id="SSF54637">
    <property type="entry name" value="Thioesterase/thiol ester dehydrase-isomerase"/>
    <property type="match status" value="1"/>
</dbReference>
<dbReference type="PANTHER" id="PTHR43841:SF3">
    <property type="entry name" value="(3R)-HYDROXYACYL-ACP DEHYDRATASE SUBUNIT HADB"/>
    <property type="match status" value="1"/>
</dbReference>
<dbReference type="GO" id="GO:0006633">
    <property type="term" value="P:fatty acid biosynthetic process"/>
    <property type="evidence" value="ECO:0007669"/>
    <property type="project" value="InterPro"/>
</dbReference>
<name>A0A5B9DAT5_9ARCH</name>
<dbReference type="Gene3D" id="3.10.129.10">
    <property type="entry name" value="Hotdog Thioesterase"/>
    <property type="match status" value="1"/>
</dbReference>
<evidence type="ECO:0000313" key="3">
    <source>
        <dbReference type="Proteomes" id="UP000321408"/>
    </source>
</evidence>
<organism evidence="2 3">
    <name type="scientific">Promethearchaeum syntrophicum</name>
    <dbReference type="NCBI Taxonomy" id="2594042"/>
    <lineage>
        <taxon>Archaea</taxon>
        <taxon>Promethearchaeati</taxon>
        <taxon>Promethearchaeota</taxon>
        <taxon>Promethearchaeia</taxon>
        <taxon>Promethearchaeales</taxon>
        <taxon>Promethearchaeaceae</taxon>
        <taxon>Promethearchaeum</taxon>
    </lineage>
</organism>
<dbReference type="Pfam" id="PF01575">
    <property type="entry name" value="MaoC_dehydratas"/>
    <property type="match status" value="1"/>
</dbReference>
<accession>A0A5B9DAT5</accession>
<dbReference type="RefSeq" id="WP_162306661.1">
    <property type="nucleotide sequence ID" value="NZ_CP042905.2"/>
</dbReference>
<proteinExistence type="predicted"/>
<dbReference type="AlphaFoldDB" id="A0A5B9DAT5"/>
<dbReference type="InterPro" id="IPR003965">
    <property type="entry name" value="Fatty_acid_synthase"/>
</dbReference>
<dbReference type="GeneID" id="41329904"/>
<dbReference type="PRINTS" id="PR01483">
    <property type="entry name" value="FASYNTHASE"/>
</dbReference>
<protein>
    <submittedName>
        <fullName evidence="2">MaoC family dehydratase</fullName>
    </submittedName>
</protein>
<dbReference type="InterPro" id="IPR029069">
    <property type="entry name" value="HotDog_dom_sf"/>
</dbReference>
<dbReference type="PANTHER" id="PTHR43841">
    <property type="entry name" value="3-HYDROXYACYL-THIOESTER DEHYDRATASE HTDX-RELATED"/>
    <property type="match status" value="1"/>
</dbReference>
<dbReference type="GO" id="GO:0004312">
    <property type="term" value="F:fatty acid synthase activity"/>
    <property type="evidence" value="ECO:0007669"/>
    <property type="project" value="InterPro"/>
</dbReference>
<reference evidence="2 3" key="2">
    <citation type="journal article" date="2024" name="Int. J. Syst. Evol. Microbiol.">
        <title>Promethearchaeum syntrophicum gen. nov., sp. nov., an anaerobic, obligately syntrophic archaeon, the first isolate of the lineage 'Asgard' archaea, and proposal of the new archaeal phylum Promethearchaeota phyl. nov. and kingdom Promethearchaeati regn. nov.</title>
        <authorList>
            <person name="Imachi H."/>
            <person name="Nobu M.K."/>
            <person name="Kato S."/>
            <person name="Takaki Y."/>
            <person name="Miyazaki M."/>
            <person name="Miyata M."/>
            <person name="Ogawara M."/>
            <person name="Saito Y."/>
            <person name="Sakai S."/>
            <person name="Tahara Y.O."/>
            <person name="Takano Y."/>
            <person name="Tasumi E."/>
            <person name="Uematsu K."/>
            <person name="Yoshimura T."/>
            <person name="Itoh T."/>
            <person name="Ohkuma M."/>
            <person name="Takai K."/>
        </authorList>
    </citation>
    <scope>NUCLEOTIDE SEQUENCE [LARGE SCALE GENOMIC DNA]</scope>
    <source>
        <strain evidence="2 3">MK-D1</strain>
    </source>
</reference>
<dbReference type="OrthoDB" id="51509at2157"/>
<keyword evidence="3" id="KW-1185">Reference proteome</keyword>
<reference evidence="2 3" key="1">
    <citation type="journal article" date="2020" name="Nature">
        <title>Isolation of an archaeon at the prokaryote-eukaryote interface.</title>
        <authorList>
            <person name="Imachi H."/>
            <person name="Nobu M.K."/>
            <person name="Nakahara N."/>
            <person name="Morono Y."/>
            <person name="Ogawara M."/>
            <person name="Takaki Y."/>
            <person name="Takano Y."/>
            <person name="Uematsu K."/>
            <person name="Ikuta T."/>
            <person name="Ito M."/>
            <person name="Matsui Y."/>
            <person name="Miyazaki M."/>
            <person name="Murata K."/>
            <person name="Saito Y."/>
            <person name="Sakai S."/>
            <person name="Song C."/>
            <person name="Tasumi E."/>
            <person name="Yamanaka Y."/>
            <person name="Yamaguchi T."/>
            <person name="Kamagata Y."/>
            <person name="Tamaki H."/>
            <person name="Takai K."/>
        </authorList>
    </citation>
    <scope>NUCLEOTIDE SEQUENCE [LARGE SCALE GENOMIC DNA]</scope>
    <source>
        <strain evidence="2 3">MK-D1</strain>
    </source>
</reference>
<dbReference type="EMBL" id="CP042905">
    <property type="protein sequence ID" value="QEE16085.1"/>
    <property type="molecule type" value="Genomic_DNA"/>
</dbReference>